<dbReference type="InterPro" id="IPR012902">
    <property type="entry name" value="N_methyl_site"/>
</dbReference>
<proteinExistence type="predicted"/>
<accession>A0A538SBI6</accession>
<organism evidence="2 3">
    <name type="scientific">Eiseniibacteriota bacterium</name>
    <dbReference type="NCBI Taxonomy" id="2212470"/>
    <lineage>
        <taxon>Bacteria</taxon>
        <taxon>Candidatus Eiseniibacteriota</taxon>
    </lineage>
</organism>
<dbReference type="Pfam" id="PF07963">
    <property type="entry name" value="N_methyl"/>
    <property type="match status" value="1"/>
</dbReference>
<evidence type="ECO:0008006" key="4">
    <source>
        <dbReference type="Google" id="ProtNLM"/>
    </source>
</evidence>
<gene>
    <name evidence="2" type="ORF">E6K73_11155</name>
</gene>
<dbReference type="Proteomes" id="UP000320184">
    <property type="component" value="Unassembled WGS sequence"/>
</dbReference>
<evidence type="ECO:0000313" key="3">
    <source>
        <dbReference type="Proteomes" id="UP000320184"/>
    </source>
</evidence>
<keyword evidence="1" id="KW-0812">Transmembrane</keyword>
<evidence type="ECO:0000256" key="1">
    <source>
        <dbReference type="SAM" id="Phobius"/>
    </source>
</evidence>
<keyword evidence="1" id="KW-1133">Transmembrane helix</keyword>
<feature type="transmembrane region" description="Helical" evidence="1">
    <location>
        <begin position="20"/>
        <end position="38"/>
    </location>
</feature>
<reference evidence="2 3" key="1">
    <citation type="journal article" date="2019" name="Nat. Microbiol.">
        <title>Mediterranean grassland soil C-N compound turnover is dependent on rainfall and depth, and is mediated by genomically divergent microorganisms.</title>
        <authorList>
            <person name="Diamond S."/>
            <person name="Andeer P.F."/>
            <person name="Li Z."/>
            <person name="Crits-Christoph A."/>
            <person name="Burstein D."/>
            <person name="Anantharaman K."/>
            <person name="Lane K.R."/>
            <person name="Thomas B.C."/>
            <person name="Pan C."/>
            <person name="Northen T.R."/>
            <person name="Banfield J.F."/>
        </authorList>
    </citation>
    <scope>NUCLEOTIDE SEQUENCE [LARGE SCALE GENOMIC DNA]</scope>
    <source>
        <strain evidence="2">WS_3</strain>
    </source>
</reference>
<evidence type="ECO:0000313" key="2">
    <source>
        <dbReference type="EMBL" id="TMQ48742.1"/>
    </source>
</evidence>
<protein>
    <recommendedName>
        <fullName evidence="4">Prepilin-type N-terminal cleavage/methylation domain-containing protein</fullName>
    </recommendedName>
</protein>
<name>A0A538SBI6_UNCEI</name>
<dbReference type="EMBL" id="VBOT01000134">
    <property type="protein sequence ID" value="TMQ48742.1"/>
    <property type="molecule type" value="Genomic_DNA"/>
</dbReference>
<keyword evidence="1" id="KW-0472">Membrane</keyword>
<sequence>MLPLSAPRSERGTSLAELMVALVVLSIGLLAVAQLFPAGSRGQVQDRMLTAASYYAQEKIEGFVNVPWSDTKLDVGRHPASGTENLGAWQRYYDVAILDPPLDNLKKITVTVTWTFQGQRSATATTYVRR</sequence>
<dbReference type="AlphaFoldDB" id="A0A538SBI6"/>
<comment type="caution">
    <text evidence="2">The sequence shown here is derived from an EMBL/GenBank/DDBJ whole genome shotgun (WGS) entry which is preliminary data.</text>
</comment>